<reference evidence="1" key="2">
    <citation type="journal article" date="2022" name="Microbiol. Resour. Announc.">
        <title>Metagenome Sequencing to Explore Phylogenomics of Terrestrial Cyanobacteria.</title>
        <authorList>
            <person name="Ward R.D."/>
            <person name="Stajich J.E."/>
            <person name="Johansen J.R."/>
            <person name="Huntemann M."/>
            <person name="Clum A."/>
            <person name="Foster B."/>
            <person name="Foster B."/>
            <person name="Roux S."/>
            <person name="Palaniappan K."/>
            <person name="Varghese N."/>
            <person name="Mukherjee S."/>
            <person name="Reddy T.B.K."/>
            <person name="Daum C."/>
            <person name="Copeland A."/>
            <person name="Chen I.A."/>
            <person name="Ivanova N.N."/>
            <person name="Kyrpides N.C."/>
            <person name="Shapiro N."/>
            <person name="Eloe-Fadrosh E.A."/>
            <person name="Pietrasiak N."/>
        </authorList>
    </citation>
    <scope>NUCLEOTIDE SEQUENCE</scope>
    <source>
        <strain evidence="1">JT2-VF2</strain>
    </source>
</reference>
<name>A0A951Q020_9NOST</name>
<reference evidence="1" key="1">
    <citation type="submission" date="2021-05" db="EMBL/GenBank/DDBJ databases">
        <authorList>
            <person name="Pietrasiak N."/>
            <person name="Ward R."/>
            <person name="Stajich J.E."/>
            <person name="Kurbessoian T."/>
        </authorList>
    </citation>
    <scope>NUCLEOTIDE SEQUENCE</scope>
    <source>
        <strain evidence="1">JT2-VF2</strain>
    </source>
</reference>
<dbReference type="Proteomes" id="UP000715781">
    <property type="component" value="Unassembled WGS sequence"/>
</dbReference>
<evidence type="ECO:0000313" key="2">
    <source>
        <dbReference type="Proteomes" id="UP000715781"/>
    </source>
</evidence>
<comment type="caution">
    <text evidence="1">The sequence shown here is derived from an EMBL/GenBank/DDBJ whole genome shotgun (WGS) entry which is preliminary data.</text>
</comment>
<evidence type="ECO:0000313" key="1">
    <source>
        <dbReference type="EMBL" id="MBW4562766.1"/>
    </source>
</evidence>
<sequence>MPRKTRSSTVLEKTEKRLIGLKSINSNLDFGDSISLNHLTELTGQLRNQIDQYNMMLTDLDTAKGEIEILEKTIRETSERLVNGVASRYGKNSREYEMTGGVRKSDACGGLRLRIRKATITRLKSTADSKAASTQTA</sequence>
<dbReference type="AlphaFoldDB" id="A0A951Q020"/>
<gene>
    <name evidence="1" type="ORF">KME32_16780</name>
</gene>
<protein>
    <submittedName>
        <fullName evidence="1">Uncharacterized protein</fullName>
    </submittedName>
</protein>
<accession>A0A951Q020</accession>
<proteinExistence type="predicted"/>
<organism evidence="1 2">
    <name type="scientific">Mojavia pulchra JT2-VF2</name>
    <dbReference type="NCBI Taxonomy" id="287848"/>
    <lineage>
        <taxon>Bacteria</taxon>
        <taxon>Bacillati</taxon>
        <taxon>Cyanobacteriota</taxon>
        <taxon>Cyanophyceae</taxon>
        <taxon>Nostocales</taxon>
        <taxon>Nostocaceae</taxon>
    </lineage>
</organism>
<dbReference type="EMBL" id="JAHHHN010000009">
    <property type="protein sequence ID" value="MBW4562766.1"/>
    <property type="molecule type" value="Genomic_DNA"/>
</dbReference>